<evidence type="ECO:0000313" key="4">
    <source>
        <dbReference type="Proteomes" id="UP000751190"/>
    </source>
</evidence>
<dbReference type="Pfam" id="PF02493">
    <property type="entry name" value="MORN"/>
    <property type="match status" value="11"/>
</dbReference>
<feature type="compositionally biased region" description="Pro residues" evidence="2">
    <location>
        <begin position="982"/>
        <end position="993"/>
    </location>
</feature>
<feature type="region of interest" description="Disordered" evidence="2">
    <location>
        <begin position="69"/>
        <end position="120"/>
    </location>
</feature>
<feature type="compositionally biased region" description="Low complexity" evidence="2">
    <location>
        <begin position="994"/>
        <end position="1011"/>
    </location>
</feature>
<dbReference type="SUPFAM" id="SSF82185">
    <property type="entry name" value="Histone H3 K4-specific methyltransferase SET7/9 N-terminal domain"/>
    <property type="match status" value="5"/>
</dbReference>
<feature type="compositionally biased region" description="Basic and acidic residues" evidence="2">
    <location>
        <begin position="322"/>
        <end position="331"/>
    </location>
</feature>
<dbReference type="PANTHER" id="PTHR23084:SF262">
    <property type="entry name" value="FYVE-TYPE DOMAIN-CONTAINING PROTEIN"/>
    <property type="match status" value="1"/>
</dbReference>
<evidence type="ECO:0000256" key="2">
    <source>
        <dbReference type="SAM" id="MobiDB-lite"/>
    </source>
</evidence>
<organism evidence="3 4">
    <name type="scientific">Diacronema lutheri</name>
    <name type="common">Unicellular marine alga</name>
    <name type="synonym">Monochrysis lutheri</name>
    <dbReference type="NCBI Taxonomy" id="2081491"/>
    <lineage>
        <taxon>Eukaryota</taxon>
        <taxon>Haptista</taxon>
        <taxon>Haptophyta</taxon>
        <taxon>Pavlovophyceae</taxon>
        <taxon>Pavlovales</taxon>
        <taxon>Pavlovaceae</taxon>
        <taxon>Diacronema</taxon>
    </lineage>
</organism>
<feature type="compositionally biased region" description="Low complexity" evidence="2">
    <location>
        <begin position="91"/>
        <end position="120"/>
    </location>
</feature>
<feature type="compositionally biased region" description="Pro residues" evidence="2">
    <location>
        <begin position="356"/>
        <end position="370"/>
    </location>
</feature>
<feature type="region of interest" description="Disordered" evidence="2">
    <location>
        <begin position="1"/>
        <end position="30"/>
    </location>
</feature>
<dbReference type="InterPro" id="IPR003409">
    <property type="entry name" value="MORN"/>
</dbReference>
<gene>
    <name evidence="3" type="ORF">KFE25_012974</name>
</gene>
<keyword evidence="1" id="KW-0677">Repeat</keyword>
<feature type="compositionally biased region" description="Low complexity" evidence="2">
    <location>
        <begin position="345"/>
        <end position="355"/>
    </location>
</feature>
<feature type="region of interest" description="Disordered" evidence="2">
    <location>
        <begin position="164"/>
        <end position="184"/>
    </location>
</feature>
<feature type="compositionally biased region" description="Basic residues" evidence="2">
    <location>
        <begin position="256"/>
        <end position="269"/>
    </location>
</feature>
<comment type="caution">
    <text evidence="3">The sequence shown here is derived from an EMBL/GenBank/DDBJ whole genome shotgun (WGS) entry which is preliminary data.</text>
</comment>
<dbReference type="SMART" id="SM00698">
    <property type="entry name" value="MORN"/>
    <property type="match status" value="11"/>
</dbReference>
<protein>
    <submittedName>
        <fullName evidence="3">Uncharacterized protein</fullName>
    </submittedName>
</protein>
<keyword evidence="4" id="KW-1185">Reference proteome</keyword>
<evidence type="ECO:0000313" key="3">
    <source>
        <dbReference type="EMBL" id="KAG8459338.1"/>
    </source>
</evidence>
<dbReference type="OrthoDB" id="294378at2759"/>
<dbReference type="PROSITE" id="PS50096">
    <property type="entry name" value="IQ"/>
    <property type="match status" value="1"/>
</dbReference>
<feature type="region of interest" description="Disordered" evidence="2">
    <location>
        <begin position="970"/>
        <end position="1062"/>
    </location>
</feature>
<sequence length="1520" mass="154606">MAWRSSCAWKPGADISAGPVPPPAPAARPQPAVEVLSNQAIVALRLAFNQAASERHVDEAEFAAWVAKQRPAAGERRGASARPAESEQRGARAPLPSAGAPRRAARSPTSGASLRKPAATAARAPPAALLAAAPRAAPAGLDEARVSVRALVRKLHAAHTVTSSGGRLLGAPHVHAPSPAARDRDRPRLVLPRALVGALNSMAPATVLAWEDVLAPKGERARAEDTAAAKIQARARGKASRRARGRKAVAATALQRHARGRAVRVRAATRAKAATGERGAKAEGRAALPTGPPLGAARGPLVGAAAAGANGVDAPDAPDSASDARDARRDTAAAAIQRHARARARAPTAARLGALSPPPPSREPPPPPPSAHAGAVPPAARAAGGTAVALGDVAPCAPPSAAAARPGLHWPLNLSAGSWAFVTILLREASVEGADGGAGGAQARGGQRARLDGAHLPLRIALRSPHAVTRSGALPELLVGPAGGARPTAIRWLCRSVRAEGWSRAAAGDGGVWSGWSTSVRLVAPSHARAAPARAEGGAACADSSRVGEATPGLFTVGVHVPTGAKEGAGRGLVLSVTALGTSVAVALGAGVAEAQGGAHARAPVRAGGPEVRETQRVLAQPRAPLAAPAAPPAPGAAAAAAVAVAAAAAAAAAAAGGSAEDARAADRSGGGGAFALPEGMVAYAGHLVEGLPTGSQGECVYADGSRYAGGFWYGRRSGTGTFTTADGRGSVSGSWAEDSVLDGCAHGDGGFVSNDAGSGVRQVGGGRWVAEVWHAGALRGVCAHGAVVEAANAAGELAEPAAARCAALCLFGTEDAARAAYGAQAAQLCFSHRGRILHGRRHGFGTSSYRDGCFLEGHWLADALSHGGTGRIPLQLGMYEGELAPAPPADTRARGPAASPRTVPDGWGAYTQGPSPMHAELDARARLTPLVGARLGAVLEGGSYASVSSSSALQLAHTWRAVQARADGRADGVHGDGANAPSPPQPPQPPGRAPTDPTADADAARLPRAPDAARARSDGNGGGAGGSPPRAPPAVPTGGSQLVGEWRAGRPFSADGGGEGGSSWWQCTPCASLEWWYRGGWLGGLRHGEGTCVYYERALLERAARADVPGSAPSVEPLAVFSGEWRHGRWDGNGTLRTSQPARTLVGQFRGGLRAAAVRVQLSPDGALYTGEMANGVRAGVGMSVEPPPPHASSTDVPVEYLGEWFDDLPHGLGKRTDSAGEFEGAFERGVPHGAGVLRKRTGAVFRGTWVLGVMEGRGRALPADGARADGARAGGARRWTEGVWVHGALDFASVDRGTARVDGDGAYEGSLRSGEPHGAGRAHWANGDTIDGVWAHGELDTEQPGMCVRTAPNGDRFVGECRGGTAAFPRPHGFGALMTASGDRCEGSWVDGMPQDCDGVLTLDGQRYEGAWRGGVRTGRGKLSWPSGDEYEGHFVEGLPHGRGEQRYEDGSIYRGLWRRGVPHGRGQLIEPSGRATDAQWADGKQVGAPVEPTPRPSVRIHADGFSAWPKAAHVDTS</sequence>
<dbReference type="EMBL" id="JAGTXO010000041">
    <property type="protein sequence ID" value="KAG8459338.1"/>
    <property type="molecule type" value="Genomic_DNA"/>
</dbReference>
<reference evidence="3" key="1">
    <citation type="submission" date="2021-05" db="EMBL/GenBank/DDBJ databases">
        <title>The genome of the haptophyte Pavlova lutheri (Diacronema luteri, Pavlovales) - a model for lipid biosynthesis in eukaryotic algae.</title>
        <authorList>
            <person name="Hulatt C.J."/>
            <person name="Posewitz M.C."/>
        </authorList>
    </citation>
    <scope>NUCLEOTIDE SEQUENCE</scope>
    <source>
        <strain evidence="3">NIVA-4/92</strain>
    </source>
</reference>
<dbReference type="PANTHER" id="PTHR23084">
    <property type="entry name" value="PHOSPHATIDYLINOSITOL-4-PHOSPHATE 5-KINASE RELATED"/>
    <property type="match status" value="1"/>
</dbReference>
<name>A0A8J6C9D8_DIALT</name>
<feature type="compositionally biased region" description="Pro residues" evidence="2">
    <location>
        <begin position="19"/>
        <end position="28"/>
    </location>
</feature>
<dbReference type="Gene3D" id="2.20.110.10">
    <property type="entry name" value="Histone H3 K4-specific methyltransferase SET7/9 N-terminal domain"/>
    <property type="match status" value="3"/>
</dbReference>
<feature type="compositionally biased region" description="Low complexity" evidence="2">
    <location>
        <begin position="371"/>
        <end position="380"/>
    </location>
</feature>
<accession>A0A8J6C9D8</accession>
<dbReference type="Proteomes" id="UP000751190">
    <property type="component" value="Unassembled WGS sequence"/>
</dbReference>
<feature type="compositionally biased region" description="Low complexity" evidence="2">
    <location>
        <begin position="285"/>
        <end position="321"/>
    </location>
</feature>
<proteinExistence type="predicted"/>
<feature type="region of interest" description="Disordered" evidence="2">
    <location>
        <begin position="253"/>
        <end position="380"/>
    </location>
</feature>
<evidence type="ECO:0000256" key="1">
    <source>
        <dbReference type="ARBA" id="ARBA00022737"/>
    </source>
</evidence>
<feature type="compositionally biased region" description="Basic and acidic residues" evidence="2">
    <location>
        <begin position="73"/>
        <end position="90"/>
    </location>
</feature>